<evidence type="ECO:0000313" key="12">
    <source>
        <dbReference type="EMBL" id="AII09870.1"/>
    </source>
</evidence>
<evidence type="ECO:0000256" key="4">
    <source>
        <dbReference type="ARBA" id="ARBA00022679"/>
    </source>
</evidence>
<dbReference type="InterPro" id="IPR011784">
    <property type="entry name" value="SO4_adenylTrfase_ssu"/>
</dbReference>
<feature type="region of interest" description="Disordered" evidence="10">
    <location>
        <begin position="281"/>
        <end position="304"/>
    </location>
</feature>
<dbReference type="EC" id="2.7.7.4" evidence="2"/>
<dbReference type="InterPro" id="IPR014729">
    <property type="entry name" value="Rossmann-like_a/b/a_fold"/>
</dbReference>
<dbReference type="NCBIfam" id="NF003587">
    <property type="entry name" value="PRK05253.1"/>
    <property type="match status" value="1"/>
</dbReference>
<dbReference type="AlphaFoldDB" id="A0A076EUW6"/>
<keyword evidence="4 12" id="KW-0808">Transferase</keyword>
<dbReference type="GO" id="GO:0000103">
    <property type="term" value="P:sulfate assimilation"/>
    <property type="evidence" value="ECO:0007669"/>
    <property type="project" value="InterPro"/>
</dbReference>
<dbReference type="InterPro" id="IPR050128">
    <property type="entry name" value="Sulfate_adenylyltrnsfr_sub2"/>
</dbReference>
<evidence type="ECO:0000256" key="8">
    <source>
        <dbReference type="ARBA" id="ARBA00030256"/>
    </source>
</evidence>
<protein>
    <recommendedName>
        <fullName evidence="3">Sulfate adenylyltransferase subunit 2</fullName>
        <ecNumber evidence="2">2.7.7.4</ecNumber>
    </recommendedName>
    <alternativeName>
        <fullName evidence="8">ATP-sulfurylase small subunit</fullName>
    </alternativeName>
    <alternativeName>
        <fullName evidence="9">Sulfate adenylate transferase</fullName>
    </alternativeName>
</protein>
<evidence type="ECO:0000256" key="2">
    <source>
        <dbReference type="ARBA" id="ARBA00012391"/>
    </source>
</evidence>
<name>A0A076EUW6_RHOOP</name>
<evidence type="ECO:0000256" key="9">
    <source>
        <dbReference type="ARBA" id="ARBA00031812"/>
    </source>
</evidence>
<dbReference type="GO" id="GO:0005524">
    <property type="term" value="F:ATP binding"/>
    <property type="evidence" value="ECO:0007669"/>
    <property type="project" value="UniProtKB-KW"/>
</dbReference>
<evidence type="ECO:0000256" key="6">
    <source>
        <dbReference type="ARBA" id="ARBA00022741"/>
    </source>
</evidence>
<evidence type="ECO:0000256" key="7">
    <source>
        <dbReference type="ARBA" id="ARBA00022840"/>
    </source>
</evidence>
<evidence type="ECO:0000313" key="13">
    <source>
        <dbReference type="Proteomes" id="UP000028488"/>
    </source>
</evidence>
<feature type="domain" description="Phosphoadenosine phosphosulphate reductase" evidence="11">
    <location>
        <begin position="32"/>
        <end position="257"/>
    </location>
</feature>
<proteinExistence type="inferred from homology"/>
<keyword evidence="5 12" id="KW-0548">Nucleotidyltransferase</keyword>
<comment type="similarity">
    <text evidence="1">Belongs to the PAPS reductase family. CysD subfamily.</text>
</comment>
<dbReference type="eggNOG" id="COG0175">
    <property type="taxonomic scope" value="Bacteria"/>
</dbReference>
<sequence>MTVGAARVDELRALEAEAVHIIREVVAELERPVLLFSAGKDSIVLLRLAEKAFRPSPLPFPVLHVDTGHNFPEVIEFRDRRLAEDGHRLIVASVQESIDKGRVAESGGPGTSRNRLQTRTLLDALEEHRFDAAFGGARRDEERARAKERVLSFRDEFGQWDPRAQRPEPWSLYNGRIRRGEQVRVFPLSNWTELDIWRYIELENLALPSIYFAHERQVFERDGILLGLSEYTLPTEDELVQRLRVRYRTVGDLTITGAVRSDADDVAGVIEEIAAATVSERGETRADDRTSVAAMEDRKREGYF</sequence>
<dbReference type="GO" id="GO:0004781">
    <property type="term" value="F:sulfate adenylyltransferase (ATP) activity"/>
    <property type="evidence" value="ECO:0007669"/>
    <property type="project" value="UniProtKB-EC"/>
</dbReference>
<dbReference type="Gene3D" id="3.40.50.620">
    <property type="entry name" value="HUPs"/>
    <property type="match status" value="1"/>
</dbReference>
<organism evidence="12 13">
    <name type="scientific">Rhodococcus opacus</name>
    <name type="common">Nocardia opaca</name>
    <dbReference type="NCBI Taxonomy" id="37919"/>
    <lineage>
        <taxon>Bacteria</taxon>
        <taxon>Bacillati</taxon>
        <taxon>Actinomycetota</taxon>
        <taxon>Actinomycetes</taxon>
        <taxon>Mycobacteriales</taxon>
        <taxon>Nocardiaceae</taxon>
        <taxon>Rhodococcus</taxon>
    </lineage>
</organism>
<dbReference type="Proteomes" id="UP000028488">
    <property type="component" value="Chromosome"/>
</dbReference>
<dbReference type="PIRSF" id="PIRSF002936">
    <property type="entry name" value="CysDAde_trans"/>
    <property type="match status" value="1"/>
</dbReference>
<evidence type="ECO:0000256" key="10">
    <source>
        <dbReference type="SAM" id="MobiDB-lite"/>
    </source>
</evidence>
<accession>A0A076EUW6</accession>
<reference evidence="12 13" key="1">
    <citation type="submission" date="2014-07" db="EMBL/GenBank/DDBJ databases">
        <title>Genome Sequence of Rhodococcus opacus Strain R7, a Biodegrader of Mono- and Polycyclic Aromatic Hydrocarbons.</title>
        <authorList>
            <person name="Di Gennaro P."/>
            <person name="Zampolli J."/>
            <person name="Presti I."/>
            <person name="Cappelletti M."/>
            <person name="D'Ursi P."/>
            <person name="Orro A."/>
            <person name="Mezzelani A."/>
            <person name="Milanesi L."/>
        </authorList>
    </citation>
    <scope>NUCLEOTIDE SEQUENCE [LARGE SCALE GENOMIC DNA]</scope>
    <source>
        <strain evidence="12 13">R7</strain>
    </source>
</reference>
<dbReference type="PANTHER" id="PTHR43196:SF1">
    <property type="entry name" value="SULFATE ADENYLYLTRANSFERASE SUBUNIT 2"/>
    <property type="match status" value="1"/>
</dbReference>
<dbReference type="SUPFAM" id="SSF52402">
    <property type="entry name" value="Adenine nucleotide alpha hydrolases-like"/>
    <property type="match status" value="1"/>
</dbReference>
<evidence type="ECO:0000259" key="11">
    <source>
        <dbReference type="Pfam" id="PF01507"/>
    </source>
</evidence>
<evidence type="ECO:0000256" key="5">
    <source>
        <dbReference type="ARBA" id="ARBA00022695"/>
    </source>
</evidence>
<dbReference type="NCBIfam" id="TIGR02039">
    <property type="entry name" value="CysD"/>
    <property type="match status" value="1"/>
</dbReference>
<keyword evidence="6" id="KW-0547">Nucleotide-binding</keyword>
<dbReference type="Pfam" id="PF01507">
    <property type="entry name" value="PAPS_reduct"/>
    <property type="match status" value="1"/>
</dbReference>
<dbReference type="NCBIfam" id="NF009214">
    <property type="entry name" value="PRK12563.1"/>
    <property type="match status" value="1"/>
</dbReference>
<dbReference type="InterPro" id="IPR002500">
    <property type="entry name" value="PAPS_reduct_dom"/>
</dbReference>
<evidence type="ECO:0000256" key="3">
    <source>
        <dbReference type="ARBA" id="ARBA00022004"/>
    </source>
</evidence>
<evidence type="ECO:0000256" key="1">
    <source>
        <dbReference type="ARBA" id="ARBA00008885"/>
    </source>
</evidence>
<keyword evidence="7" id="KW-0067">ATP-binding</keyword>
<dbReference type="PANTHER" id="PTHR43196">
    <property type="entry name" value="SULFATE ADENYLYLTRANSFERASE SUBUNIT 2"/>
    <property type="match status" value="1"/>
</dbReference>
<gene>
    <name evidence="12" type="ORF">EP51_36615</name>
</gene>
<dbReference type="EMBL" id="CP008947">
    <property type="protein sequence ID" value="AII09870.1"/>
    <property type="molecule type" value="Genomic_DNA"/>
</dbReference>